<feature type="transmembrane region" description="Helical" evidence="1">
    <location>
        <begin position="366"/>
        <end position="385"/>
    </location>
</feature>
<evidence type="ECO:0008006" key="4">
    <source>
        <dbReference type="Google" id="ProtNLM"/>
    </source>
</evidence>
<reference evidence="2 3" key="1">
    <citation type="submission" date="2011-11" db="EMBL/GenBank/DDBJ databases">
        <title>Improved High-Quality Draft sequence of Beggiatoa alba B18lD.</title>
        <authorList>
            <consortium name="US DOE Joint Genome Institute"/>
            <person name="Lucas S."/>
            <person name="Han J."/>
            <person name="Lapidus A."/>
            <person name="Cheng J.-F."/>
            <person name="Goodwin L."/>
            <person name="Pitluck S."/>
            <person name="Peters L."/>
            <person name="Mikhailova N."/>
            <person name="Held B."/>
            <person name="Detter J.C."/>
            <person name="Han C."/>
            <person name="Tapia R."/>
            <person name="Land M."/>
            <person name="Hauser L."/>
            <person name="Kyrpides N."/>
            <person name="Ivanova N."/>
            <person name="Pagani I."/>
            <person name="Samuel K."/>
            <person name="Teske A."/>
            <person name="Mueller J."/>
            <person name="Woyke T."/>
        </authorList>
    </citation>
    <scope>NUCLEOTIDE SEQUENCE [LARGE SCALE GENOMIC DNA]</scope>
    <source>
        <strain evidence="2 3">B18LD</strain>
    </source>
</reference>
<feature type="transmembrane region" description="Helical" evidence="1">
    <location>
        <begin position="12"/>
        <end position="33"/>
    </location>
</feature>
<organism evidence="2 3">
    <name type="scientific">Beggiatoa alba B18LD</name>
    <dbReference type="NCBI Taxonomy" id="395493"/>
    <lineage>
        <taxon>Bacteria</taxon>
        <taxon>Pseudomonadati</taxon>
        <taxon>Pseudomonadota</taxon>
        <taxon>Gammaproteobacteria</taxon>
        <taxon>Thiotrichales</taxon>
        <taxon>Thiotrichaceae</taxon>
        <taxon>Beggiatoa</taxon>
    </lineage>
</organism>
<protein>
    <recommendedName>
        <fullName evidence="4">Glycosyltransferase RgtA/B/C/D-like domain-containing protein</fullName>
    </recommendedName>
</protein>
<feature type="transmembrane region" description="Helical" evidence="1">
    <location>
        <begin position="293"/>
        <end position="314"/>
    </location>
</feature>
<dbReference type="STRING" id="395493.BegalDRAFT_2285"/>
<feature type="transmembrane region" description="Helical" evidence="1">
    <location>
        <begin position="67"/>
        <end position="85"/>
    </location>
</feature>
<name>I3CHP6_9GAMM</name>
<evidence type="ECO:0000256" key="1">
    <source>
        <dbReference type="SAM" id="Phobius"/>
    </source>
</evidence>
<evidence type="ECO:0000313" key="2">
    <source>
        <dbReference type="EMBL" id="EIJ43139.1"/>
    </source>
</evidence>
<feature type="transmembrane region" description="Helical" evidence="1">
    <location>
        <begin position="590"/>
        <end position="610"/>
    </location>
</feature>
<feature type="transmembrane region" description="Helical" evidence="1">
    <location>
        <begin position="175"/>
        <end position="203"/>
    </location>
</feature>
<accession>I3CHP6</accession>
<feature type="transmembrane region" description="Helical" evidence="1">
    <location>
        <begin position="248"/>
        <end position="281"/>
    </location>
</feature>
<evidence type="ECO:0000313" key="3">
    <source>
        <dbReference type="Proteomes" id="UP000005744"/>
    </source>
</evidence>
<feature type="transmembrane region" description="Helical" evidence="1">
    <location>
        <begin position="92"/>
        <end position="114"/>
    </location>
</feature>
<dbReference type="EMBL" id="JH600070">
    <property type="protein sequence ID" value="EIJ43139.1"/>
    <property type="molecule type" value="Genomic_DNA"/>
</dbReference>
<proteinExistence type="predicted"/>
<keyword evidence="1" id="KW-0812">Transmembrane</keyword>
<keyword evidence="3" id="KW-1185">Reference proteome</keyword>
<feature type="transmembrane region" description="Helical" evidence="1">
    <location>
        <begin position="143"/>
        <end position="163"/>
    </location>
</feature>
<dbReference type="eggNOG" id="ENOG5032R5M">
    <property type="taxonomic scope" value="Bacteria"/>
</dbReference>
<dbReference type="HOGENOM" id="CLU_030341_0_0_6"/>
<dbReference type="RefSeq" id="WP_002690083.1">
    <property type="nucleotide sequence ID" value="NZ_JH600070.1"/>
</dbReference>
<sequence length="618" mass="70152">MTIFSDNTGFYLRLFVAVLIIFTARLTLVQFYGSPIPIIDSWDGFGIDVFIPYFNGDLSVSNFFTPYNAHIIIFPRLLSIFLLIINNNQWDALVEMTASAAIYVLAAITLILILTRHLHTFNKNHILISVVLIWAFPHAWDNILFGFQSCFAFLILFTLLSLWGTLLHKTFSLRWWFGFFCGLCAFFSILSGLLVFPVIMLINAYRALFDRTNRFSYLVSIILCAVTTVLLWVLFVELPNVRTATNPIFFLMAFGKALAFPFITFPLLGIFFYLPFIFFIFKFIRYRTLPTTAELFLLGLGFWVLAQAFSMAYVAGKNGVEPSGRYRDILALGLLVNYLILEIFCLKQAQVFKQVWLNITQFMFSCTWKTLATLGIIILALYSLLIPMTAKVSYNKAYLQNVRSYLITNDIEVLKSKEKLADQAIPYYQSEKLATLLSQLREHLPYDFLVPQPLRATILNSLFINNGLPQDIETFKGENVLGSYHQQVIDSANTQFISEPISLAQSTLYLPVIGSIDGQKNRLQLLTSDGKTIDIPPVNTATWQLIPIKTPTTSFQIIASDTDEAHWFAFAPPRGMGTLTRMNNQVLSKAHLLLIACLVGFILLLCYSMIPNRDNGNA</sequence>
<keyword evidence="1" id="KW-0472">Membrane</keyword>
<keyword evidence="1" id="KW-1133">Transmembrane helix</keyword>
<feature type="transmembrane region" description="Helical" evidence="1">
    <location>
        <begin position="326"/>
        <end position="346"/>
    </location>
</feature>
<dbReference type="OrthoDB" id="177982at2"/>
<dbReference type="AlphaFoldDB" id="I3CHP6"/>
<feature type="transmembrane region" description="Helical" evidence="1">
    <location>
        <begin position="215"/>
        <end position="236"/>
    </location>
</feature>
<dbReference type="Proteomes" id="UP000005744">
    <property type="component" value="Unassembled WGS sequence"/>
</dbReference>
<gene>
    <name evidence="2" type="ORF">BegalDRAFT_2285</name>
</gene>